<dbReference type="Pfam" id="PF17179">
    <property type="entry name" value="Fer4_22"/>
    <property type="match status" value="1"/>
</dbReference>
<reference evidence="5" key="1">
    <citation type="submission" date="2020-07" db="EMBL/GenBank/DDBJ databases">
        <title>Vallitalea pronyensis genome.</title>
        <authorList>
            <person name="Postec A."/>
        </authorList>
    </citation>
    <scope>NUCLEOTIDE SEQUENCE</scope>
    <source>
        <strain evidence="5">FatNI3</strain>
    </source>
</reference>
<protein>
    <submittedName>
        <fullName evidence="5">4Fe-4S dicluster domain-containing protein</fullName>
    </submittedName>
</protein>
<feature type="domain" description="4Fe-4S ferredoxin-type" evidence="4">
    <location>
        <begin position="300"/>
        <end position="331"/>
    </location>
</feature>
<keyword evidence="6" id="KW-1185">Reference proteome</keyword>
<dbReference type="RefSeq" id="WP_212695219.1">
    <property type="nucleotide sequence ID" value="NZ_CP058649.1"/>
</dbReference>
<evidence type="ECO:0000256" key="1">
    <source>
        <dbReference type="ARBA" id="ARBA00022723"/>
    </source>
</evidence>
<keyword evidence="3" id="KW-0411">Iron-sulfur</keyword>
<dbReference type="PANTHER" id="PTHR40447">
    <property type="entry name" value="ANAEROBIC SULFITE REDUCTASE SUBUNIT A"/>
    <property type="match status" value="1"/>
</dbReference>
<dbReference type="EMBL" id="CP058649">
    <property type="protein sequence ID" value="QUI24528.1"/>
    <property type="molecule type" value="Genomic_DNA"/>
</dbReference>
<dbReference type="PROSITE" id="PS51379">
    <property type="entry name" value="4FE4S_FER_2"/>
    <property type="match status" value="2"/>
</dbReference>
<feature type="domain" description="4Fe-4S ferredoxin-type" evidence="4">
    <location>
        <begin position="219"/>
        <end position="250"/>
    </location>
</feature>
<evidence type="ECO:0000313" key="5">
    <source>
        <dbReference type="EMBL" id="QUI24528.1"/>
    </source>
</evidence>
<dbReference type="PANTHER" id="PTHR40447:SF1">
    <property type="entry name" value="ANAEROBIC SULFITE REDUCTASE SUBUNIT A"/>
    <property type="match status" value="1"/>
</dbReference>
<keyword evidence="1" id="KW-0479">Metal-binding</keyword>
<gene>
    <name evidence="5" type="ORF">HZI73_20455</name>
</gene>
<dbReference type="InterPro" id="IPR017896">
    <property type="entry name" value="4Fe4S_Fe-S-bd"/>
</dbReference>
<name>A0A8J8MNM0_9FIRM</name>
<dbReference type="GO" id="GO:0051536">
    <property type="term" value="F:iron-sulfur cluster binding"/>
    <property type="evidence" value="ECO:0007669"/>
    <property type="project" value="UniProtKB-KW"/>
</dbReference>
<proteinExistence type="predicted"/>
<evidence type="ECO:0000259" key="4">
    <source>
        <dbReference type="PROSITE" id="PS51379"/>
    </source>
</evidence>
<evidence type="ECO:0000313" key="6">
    <source>
        <dbReference type="Proteomes" id="UP000683246"/>
    </source>
</evidence>
<dbReference type="GO" id="GO:0046872">
    <property type="term" value="F:metal ion binding"/>
    <property type="evidence" value="ECO:0007669"/>
    <property type="project" value="UniProtKB-KW"/>
</dbReference>
<dbReference type="KEGG" id="vpy:HZI73_20455"/>
<dbReference type="AlphaFoldDB" id="A0A8J8MNM0"/>
<accession>A0A8J8MNM0</accession>
<keyword evidence="2" id="KW-0408">Iron</keyword>
<dbReference type="Proteomes" id="UP000683246">
    <property type="component" value="Chromosome"/>
</dbReference>
<evidence type="ECO:0000256" key="2">
    <source>
        <dbReference type="ARBA" id="ARBA00023004"/>
    </source>
</evidence>
<dbReference type="SUPFAM" id="SSF46548">
    <property type="entry name" value="alpha-helical ferredoxin"/>
    <property type="match status" value="1"/>
</dbReference>
<organism evidence="5 6">
    <name type="scientific">Vallitalea pronyensis</name>
    <dbReference type="NCBI Taxonomy" id="1348613"/>
    <lineage>
        <taxon>Bacteria</taxon>
        <taxon>Bacillati</taxon>
        <taxon>Bacillota</taxon>
        <taxon>Clostridia</taxon>
        <taxon>Lachnospirales</taxon>
        <taxon>Vallitaleaceae</taxon>
        <taxon>Vallitalea</taxon>
    </lineage>
</organism>
<sequence>MRFKLLKEDVSLLIKGFLDRDIKVIGTMKKQDQYVFTQIHDPDAFTANYVPTILPLKKYFIPQRETLLHYDKKQEMFENPDILEHEKQLTIYMGIRGCDFESIKILDEMMLTNETDLYYHARRKNSLFFVFDCEKPVDKDCFCYMLHKKDMTGADAVFYDHGSYYLLEILHETAIKILSPMIDILQKTNEKIPNQGMDTDDYDWLMNRQEDLMDDHKVEKVCREEAEQCLDCGSCVMVCPTCYCFTIQDEDDVNMAKGKRVRAWDGCMLTDFSLVAGGHHLVSNGVERAIHRFSRKYKNALKHHDRFLCVGCGRCSRVCPAKNNIKTMLKSL</sequence>
<dbReference type="InterPro" id="IPR017900">
    <property type="entry name" value="4Fe4S_Fe_S_CS"/>
</dbReference>
<evidence type="ECO:0000256" key="3">
    <source>
        <dbReference type="ARBA" id="ARBA00023014"/>
    </source>
</evidence>
<dbReference type="PROSITE" id="PS00198">
    <property type="entry name" value="4FE4S_FER_1"/>
    <property type="match status" value="2"/>
</dbReference>